<organism evidence="2 3">
    <name type="scientific">Kribbella pratensis</name>
    <dbReference type="NCBI Taxonomy" id="2512112"/>
    <lineage>
        <taxon>Bacteria</taxon>
        <taxon>Bacillati</taxon>
        <taxon>Actinomycetota</taxon>
        <taxon>Actinomycetes</taxon>
        <taxon>Propionibacteriales</taxon>
        <taxon>Kribbellaceae</taxon>
        <taxon>Kribbella</taxon>
    </lineage>
</organism>
<dbReference type="EMBL" id="SODU01000001">
    <property type="protein sequence ID" value="TDW95114.1"/>
    <property type="molecule type" value="Genomic_DNA"/>
</dbReference>
<proteinExistence type="predicted"/>
<name>A0ABY2FQR1_9ACTN</name>
<dbReference type="RefSeq" id="WP_134001123.1">
    <property type="nucleotide sequence ID" value="NZ_SODU01000001.1"/>
</dbReference>
<comment type="caution">
    <text evidence="2">The sequence shown here is derived from an EMBL/GenBank/DDBJ whole genome shotgun (WGS) entry which is preliminary data.</text>
</comment>
<feature type="transmembrane region" description="Helical" evidence="1">
    <location>
        <begin position="59"/>
        <end position="78"/>
    </location>
</feature>
<feature type="transmembrane region" description="Helical" evidence="1">
    <location>
        <begin position="127"/>
        <end position="145"/>
    </location>
</feature>
<gene>
    <name evidence="2" type="ORF">EV137_2447</name>
</gene>
<evidence type="ECO:0000313" key="2">
    <source>
        <dbReference type="EMBL" id="TDW95114.1"/>
    </source>
</evidence>
<sequence length="160" mass="16523">MSAVLGILIGLLVLVRVIGRQVTGSLVTQKSLFVMPLILLGVGVLSLSSAVHSASTGELAFLALDCVVLLGCGLARGASIRLTQTDEGLFQKGTVATLLLWLLTIGLRVGASFASAALWPHGGVSKAALALTIGITIGAQNAMIYRRSLAMNIPFAVQRA</sequence>
<protein>
    <recommendedName>
        <fullName evidence="4">DUF1453 domain-containing protein</fullName>
    </recommendedName>
</protein>
<evidence type="ECO:0000313" key="3">
    <source>
        <dbReference type="Proteomes" id="UP000295060"/>
    </source>
</evidence>
<reference evidence="2 3" key="1">
    <citation type="submission" date="2019-03" db="EMBL/GenBank/DDBJ databases">
        <title>Genomic Encyclopedia of Type Strains, Phase III (KMG-III): the genomes of soil and plant-associated and newly described type strains.</title>
        <authorList>
            <person name="Whitman W."/>
        </authorList>
    </citation>
    <scope>NUCLEOTIDE SEQUENCE [LARGE SCALE GENOMIC DNA]</scope>
    <source>
        <strain evidence="2 3">VKMAc-2574</strain>
    </source>
</reference>
<accession>A0ABY2FQR1</accession>
<keyword evidence="1" id="KW-0812">Transmembrane</keyword>
<feature type="transmembrane region" description="Helical" evidence="1">
    <location>
        <begin position="98"/>
        <end position="120"/>
    </location>
</feature>
<dbReference type="Proteomes" id="UP000295060">
    <property type="component" value="Unassembled WGS sequence"/>
</dbReference>
<feature type="transmembrane region" description="Helical" evidence="1">
    <location>
        <begin position="29"/>
        <end position="47"/>
    </location>
</feature>
<evidence type="ECO:0000256" key="1">
    <source>
        <dbReference type="SAM" id="Phobius"/>
    </source>
</evidence>
<keyword evidence="1" id="KW-1133">Transmembrane helix</keyword>
<keyword evidence="1" id="KW-0472">Membrane</keyword>
<keyword evidence="3" id="KW-1185">Reference proteome</keyword>
<evidence type="ECO:0008006" key="4">
    <source>
        <dbReference type="Google" id="ProtNLM"/>
    </source>
</evidence>